<keyword evidence="4" id="KW-1185">Reference proteome</keyword>
<keyword evidence="2" id="KW-0472">Membrane</keyword>
<keyword evidence="2" id="KW-0812">Transmembrane</keyword>
<dbReference type="Gene3D" id="2.170.300.10">
    <property type="entry name" value="Tie2 ligand-binding domain superfamily"/>
    <property type="match status" value="1"/>
</dbReference>
<sequence length="354" mass="39649">MCEESVTKDGVTCCYNYYHNGSACVRCLPGYYGNDCISKCEHPSYGDQCYKRCKCDLTSCHHVTGCIADYNQSSQFPTESLETFSTQDVPIYHETHSFGNVSSNTKKPQYSSYSITNTKTITILNSISTDSNKVDASMPTPTNIPIDTNILIITVGGVIALLLSILVVQHCLKLRLKRRKYAQQMSLKRSPFKEEETYQEINESLMTVGQYNNRNDHQERGKYFELHTSDQSSALPYEKMKTELQYEEVNESSVLSSTTCSTDSSSSNKSYLVPKKNKRRSYVDVLDTGPENTTISAEDIHIPLNNGKSDRDKSESSEYLDPIVDTNINDNASLSCDTGANSDAYLDVTHETVV</sequence>
<feature type="transmembrane region" description="Helical" evidence="2">
    <location>
        <begin position="150"/>
        <end position="172"/>
    </location>
</feature>
<dbReference type="EnsemblMetazoa" id="G26843.1">
    <property type="protein sequence ID" value="G26843.1:cds"/>
    <property type="gene ID" value="G26843"/>
</dbReference>
<feature type="region of interest" description="Disordered" evidence="1">
    <location>
        <begin position="297"/>
        <end position="318"/>
    </location>
</feature>
<protein>
    <submittedName>
        <fullName evidence="3">Uncharacterized protein</fullName>
    </submittedName>
</protein>
<reference evidence="3" key="1">
    <citation type="submission" date="2022-08" db="UniProtKB">
        <authorList>
            <consortium name="EnsemblMetazoa"/>
        </authorList>
    </citation>
    <scope>IDENTIFICATION</scope>
    <source>
        <strain evidence="3">05x7-T-G4-1.051#20</strain>
    </source>
</reference>
<name>A0A8W8L856_MAGGI</name>
<dbReference type="OMA" id="CISKCEH"/>
<keyword evidence="2" id="KW-1133">Transmembrane helix</keyword>
<dbReference type="Proteomes" id="UP000005408">
    <property type="component" value="Unassembled WGS sequence"/>
</dbReference>
<evidence type="ECO:0000256" key="2">
    <source>
        <dbReference type="SAM" id="Phobius"/>
    </source>
</evidence>
<accession>A0A8W8L856</accession>
<dbReference type="AlphaFoldDB" id="A0A8W8L856"/>
<dbReference type="OrthoDB" id="18487at2759"/>
<evidence type="ECO:0000313" key="4">
    <source>
        <dbReference type="Proteomes" id="UP000005408"/>
    </source>
</evidence>
<organism evidence="3 4">
    <name type="scientific">Magallana gigas</name>
    <name type="common">Pacific oyster</name>
    <name type="synonym">Crassostrea gigas</name>
    <dbReference type="NCBI Taxonomy" id="29159"/>
    <lineage>
        <taxon>Eukaryota</taxon>
        <taxon>Metazoa</taxon>
        <taxon>Spiralia</taxon>
        <taxon>Lophotrochozoa</taxon>
        <taxon>Mollusca</taxon>
        <taxon>Bivalvia</taxon>
        <taxon>Autobranchia</taxon>
        <taxon>Pteriomorphia</taxon>
        <taxon>Ostreida</taxon>
        <taxon>Ostreoidea</taxon>
        <taxon>Ostreidae</taxon>
        <taxon>Magallana</taxon>
    </lineage>
</organism>
<evidence type="ECO:0000256" key="1">
    <source>
        <dbReference type="SAM" id="MobiDB-lite"/>
    </source>
</evidence>
<evidence type="ECO:0000313" key="3">
    <source>
        <dbReference type="EnsemblMetazoa" id="G26843.1:cds"/>
    </source>
</evidence>
<proteinExistence type="predicted"/>